<evidence type="ECO:0000313" key="2">
    <source>
        <dbReference type="EMBL" id="PRQ77504.1"/>
    </source>
</evidence>
<feature type="compositionally biased region" description="Polar residues" evidence="1">
    <location>
        <begin position="149"/>
        <end position="163"/>
    </location>
</feature>
<organism evidence="2 3">
    <name type="scientific">Rhodotorula toruloides</name>
    <name type="common">Yeast</name>
    <name type="synonym">Rhodosporidium toruloides</name>
    <dbReference type="NCBI Taxonomy" id="5286"/>
    <lineage>
        <taxon>Eukaryota</taxon>
        <taxon>Fungi</taxon>
        <taxon>Dikarya</taxon>
        <taxon>Basidiomycota</taxon>
        <taxon>Pucciniomycotina</taxon>
        <taxon>Microbotryomycetes</taxon>
        <taxon>Sporidiobolales</taxon>
        <taxon>Sporidiobolaceae</taxon>
        <taxon>Rhodotorula</taxon>
    </lineage>
</organism>
<comment type="caution">
    <text evidence="2">The sequence shown here is derived from an EMBL/GenBank/DDBJ whole genome shotgun (WGS) entry which is preliminary data.</text>
</comment>
<sequence length="163" mass="18265">MLWRTHDPVRRFCTATSALKRLLPLCFLLPPLLPRRLKLAPGIEGSPPAARPALAQRTGDSREELFEGAERVFRNSLSSGALYVRSWPLCEWNDDAERVWPKEGRRSSSSCGRATRPRLACCTTSREKANHSPCRPLPRSKTPRLMLMRSTTPGAAHTSTTRS</sequence>
<evidence type="ECO:0000256" key="1">
    <source>
        <dbReference type="SAM" id="MobiDB-lite"/>
    </source>
</evidence>
<dbReference type="EMBL" id="LCTV02000001">
    <property type="protein sequence ID" value="PRQ77504.1"/>
    <property type="molecule type" value="Genomic_DNA"/>
</dbReference>
<evidence type="ECO:0000313" key="3">
    <source>
        <dbReference type="Proteomes" id="UP000239560"/>
    </source>
</evidence>
<proteinExistence type="predicted"/>
<protein>
    <submittedName>
        <fullName evidence="2">Uncharacterized protein</fullName>
    </submittedName>
</protein>
<accession>A0A2T0AHM8</accession>
<feature type="region of interest" description="Disordered" evidence="1">
    <location>
        <begin position="128"/>
        <end position="163"/>
    </location>
</feature>
<name>A0A2T0AHM8_RHOTO</name>
<dbReference type="AlphaFoldDB" id="A0A2T0AHM8"/>
<gene>
    <name evidence="2" type="ORF">AAT19DRAFT_8572</name>
</gene>
<reference evidence="2 3" key="1">
    <citation type="journal article" date="2018" name="Elife">
        <title>Functional genomics of lipid metabolism in the oleaginous yeast Rhodosporidium toruloides.</title>
        <authorList>
            <person name="Coradetti S.T."/>
            <person name="Pinel D."/>
            <person name="Geiselman G."/>
            <person name="Ito M."/>
            <person name="Mondo S."/>
            <person name="Reilly M.C."/>
            <person name="Cheng Y.F."/>
            <person name="Bauer S."/>
            <person name="Grigoriev I."/>
            <person name="Gladden J.M."/>
            <person name="Simmons B.A."/>
            <person name="Brem R."/>
            <person name="Arkin A.P."/>
            <person name="Skerker J.M."/>
        </authorList>
    </citation>
    <scope>NUCLEOTIDE SEQUENCE [LARGE SCALE GENOMIC DNA]</scope>
    <source>
        <strain evidence="2 3">NBRC 0880</strain>
    </source>
</reference>
<dbReference type="Proteomes" id="UP000239560">
    <property type="component" value="Unassembled WGS sequence"/>
</dbReference>